<protein>
    <submittedName>
        <fullName evidence="1">Uncharacterized protein</fullName>
    </submittedName>
</protein>
<dbReference type="Proteomes" id="UP000593575">
    <property type="component" value="Unassembled WGS sequence"/>
</dbReference>
<dbReference type="EMBL" id="JABFAE010411554">
    <property type="protein sequence ID" value="MBA0844943.1"/>
    <property type="molecule type" value="Genomic_DNA"/>
</dbReference>
<organism evidence="1 2">
    <name type="scientific">Gossypium armourianum</name>
    <dbReference type="NCBI Taxonomy" id="34283"/>
    <lineage>
        <taxon>Eukaryota</taxon>
        <taxon>Viridiplantae</taxon>
        <taxon>Streptophyta</taxon>
        <taxon>Embryophyta</taxon>
        <taxon>Tracheophyta</taxon>
        <taxon>Spermatophyta</taxon>
        <taxon>Magnoliopsida</taxon>
        <taxon>eudicotyledons</taxon>
        <taxon>Gunneridae</taxon>
        <taxon>Pentapetalae</taxon>
        <taxon>rosids</taxon>
        <taxon>malvids</taxon>
        <taxon>Malvales</taxon>
        <taxon>Malvaceae</taxon>
        <taxon>Malvoideae</taxon>
        <taxon>Gossypium</taxon>
    </lineage>
</organism>
<sequence length="26" mass="2998">MLVLQLLETPINVGWSLKIEQMILQS</sequence>
<comment type="caution">
    <text evidence="1">The sequence shown here is derived from an EMBL/GenBank/DDBJ whole genome shotgun (WGS) entry which is preliminary data.</text>
</comment>
<evidence type="ECO:0000313" key="2">
    <source>
        <dbReference type="Proteomes" id="UP000593575"/>
    </source>
</evidence>
<name>A0A7J9KET6_9ROSI</name>
<evidence type="ECO:0000313" key="1">
    <source>
        <dbReference type="EMBL" id="MBA0844943.1"/>
    </source>
</evidence>
<accession>A0A7J9KET6</accession>
<gene>
    <name evidence="1" type="ORF">Goarm_022944</name>
</gene>
<keyword evidence="2" id="KW-1185">Reference proteome</keyword>
<reference evidence="1 2" key="1">
    <citation type="journal article" date="2019" name="Genome Biol. Evol.">
        <title>Insights into the evolution of the New World diploid cottons (Gossypium, subgenus Houzingenia) based on genome sequencing.</title>
        <authorList>
            <person name="Grover C.E."/>
            <person name="Arick M.A. 2nd"/>
            <person name="Thrash A."/>
            <person name="Conover J.L."/>
            <person name="Sanders W.S."/>
            <person name="Peterson D.G."/>
            <person name="Frelichowski J.E."/>
            <person name="Scheffler J.A."/>
            <person name="Scheffler B.E."/>
            <person name="Wendel J.F."/>
        </authorList>
    </citation>
    <scope>NUCLEOTIDE SEQUENCE [LARGE SCALE GENOMIC DNA]</scope>
    <source>
        <strain evidence="1">6</strain>
        <tissue evidence="1">Leaf</tissue>
    </source>
</reference>
<dbReference type="AlphaFoldDB" id="A0A7J9KET6"/>
<proteinExistence type="predicted"/>